<evidence type="ECO:0000256" key="2">
    <source>
        <dbReference type="ARBA" id="ARBA00004236"/>
    </source>
</evidence>
<dbReference type="RefSeq" id="WP_035232197.1">
    <property type="nucleotide sequence ID" value="NZ_ARXV01000005.1"/>
</dbReference>
<sequence length="499" mass="56184">MSNNHFDVLIIGAGLSGIDAAVHLNRKCPNHTYAILERRERIGGTWDLFKYPGIRSDSDMFTLGYSFKPWTQSRVLADGASIREYVEETAKENGVTRHIRFGRKVMTANWSSADKRWTVETTNEKTGEKESFSANFLFSCTGYYNYDQGFRPDFPNEESFKGQIIHPQHWPEDLQYQGKKVVVIGSGATAVTLVPAMAAKGAKVTMLQRSPTYVATVPEMDPISAGLRRFLPEMAVYRLARARNIGLQRMVFKLAKQRPKLVRRALLAAARRQLGEDYDMTHFRPSYNPWDERLCAVPNGDLFKSLRKGESEVVTDHIERFTENGILLKSGKELEADIIITATGLNIQMLGGIQGTVDGKPVQPSETMVYKGAMLKDVPNMAMIFGYTNSSWTLKADLVCEYVCRVLNQMEKSGAQVVTPRDHEGCQDEGNFLGMQSGYIQRANNELPRQGTRAPWQVVQNYFYDLPRLRYGSVEDDVLEFSDFQPVKKKGLVASLLGA</sequence>
<dbReference type="STRING" id="1177154.Y5S_01693"/>
<dbReference type="GO" id="GO:0050661">
    <property type="term" value="F:NADP binding"/>
    <property type="evidence" value="ECO:0007669"/>
    <property type="project" value="InterPro"/>
</dbReference>
<evidence type="ECO:0000256" key="10">
    <source>
        <dbReference type="ARBA" id="ARBA00023136"/>
    </source>
</evidence>
<proteinExistence type="inferred from homology"/>
<dbReference type="GO" id="GO:0004499">
    <property type="term" value="F:N,N-dimethylaniline monooxygenase activity"/>
    <property type="evidence" value="ECO:0007669"/>
    <property type="project" value="InterPro"/>
</dbReference>
<accession>A0A095SLP1</accession>
<keyword evidence="8" id="KW-0560">Oxidoreductase</keyword>
<dbReference type="PANTHER" id="PTHR43872">
    <property type="entry name" value="MONOOXYGENASE, PUTATIVE (AFU_ORTHOLOGUE AFUA_8G02570)-RELATED"/>
    <property type="match status" value="1"/>
</dbReference>
<dbReference type="InterPro" id="IPR020946">
    <property type="entry name" value="Flavin_mOase-like"/>
</dbReference>
<dbReference type="GO" id="GO:0050660">
    <property type="term" value="F:flavin adenine dinucleotide binding"/>
    <property type="evidence" value="ECO:0007669"/>
    <property type="project" value="InterPro"/>
</dbReference>
<comment type="similarity">
    <text evidence="3">Belongs to the FAD-binding monooxygenase family.</text>
</comment>
<dbReference type="AlphaFoldDB" id="A0A095SLP1"/>
<evidence type="ECO:0000313" key="12">
    <source>
        <dbReference type="Proteomes" id="UP000029444"/>
    </source>
</evidence>
<reference evidence="11 12" key="1">
    <citation type="submission" date="2012-09" db="EMBL/GenBank/DDBJ databases">
        <title>Genome Sequence of alkane-degrading Bacterium Alcanivorax sp. 19-m-6.</title>
        <authorList>
            <person name="Lai Q."/>
            <person name="Shao Z."/>
        </authorList>
    </citation>
    <scope>NUCLEOTIDE SEQUENCE [LARGE SCALE GENOMIC DNA]</scope>
    <source>
        <strain evidence="11 12">19-m-6</strain>
    </source>
</reference>
<keyword evidence="6" id="KW-0274">FAD</keyword>
<evidence type="ECO:0000256" key="3">
    <source>
        <dbReference type="ARBA" id="ARBA00010139"/>
    </source>
</evidence>
<dbReference type="InterPro" id="IPR036188">
    <property type="entry name" value="FAD/NAD-bd_sf"/>
</dbReference>
<dbReference type="eggNOG" id="COG2072">
    <property type="taxonomic scope" value="Bacteria"/>
</dbReference>
<dbReference type="InterPro" id="IPR051820">
    <property type="entry name" value="FAD-binding_MO"/>
</dbReference>
<evidence type="ECO:0000256" key="6">
    <source>
        <dbReference type="ARBA" id="ARBA00022827"/>
    </source>
</evidence>
<evidence type="ECO:0000256" key="4">
    <source>
        <dbReference type="ARBA" id="ARBA00022475"/>
    </source>
</evidence>
<evidence type="ECO:0000313" key="11">
    <source>
        <dbReference type="EMBL" id="KGD65259.1"/>
    </source>
</evidence>
<dbReference type="EMBL" id="ARXV01000005">
    <property type="protein sequence ID" value="KGD65259.1"/>
    <property type="molecule type" value="Genomic_DNA"/>
</dbReference>
<dbReference type="FunFam" id="3.50.50.60:FF:000213">
    <property type="entry name" value="FAD-containing monooxygenase EthA"/>
    <property type="match status" value="1"/>
</dbReference>
<evidence type="ECO:0000256" key="8">
    <source>
        <dbReference type="ARBA" id="ARBA00023002"/>
    </source>
</evidence>
<gene>
    <name evidence="11" type="ORF">Y5S_01693</name>
</gene>
<keyword evidence="5" id="KW-0285">Flavoprotein</keyword>
<keyword evidence="10" id="KW-0472">Membrane</keyword>
<comment type="subcellular location">
    <subcellularLocation>
        <location evidence="2">Cell membrane</location>
    </subcellularLocation>
</comment>
<dbReference type="PRINTS" id="PR00368">
    <property type="entry name" value="FADPNR"/>
</dbReference>
<keyword evidence="4" id="KW-1003">Cell membrane</keyword>
<dbReference type="FunFam" id="3.50.50.60:FF:000228">
    <property type="entry name" value="FAD-containing monooxygenase EthA"/>
    <property type="match status" value="1"/>
</dbReference>
<keyword evidence="12" id="KW-1185">Reference proteome</keyword>
<dbReference type="Pfam" id="PF00743">
    <property type="entry name" value="FMO-like"/>
    <property type="match status" value="1"/>
</dbReference>
<evidence type="ECO:0000256" key="9">
    <source>
        <dbReference type="ARBA" id="ARBA00023033"/>
    </source>
</evidence>
<comment type="cofactor">
    <cofactor evidence="1">
        <name>FAD</name>
        <dbReference type="ChEBI" id="CHEBI:57692"/>
    </cofactor>
</comment>
<dbReference type="Pfam" id="PF13450">
    <property type="entry name" value="NAD_binding_8"/>
    <property type="match status" value="1"/>
</dbReference>
<dbReference type="GO" id="GO:0005886">
    <property type="term" value="C:plasma membrane"/>
    <property type="evidence" value="ECO:0007669"/>
    <property type="project" value="UniProtKB-SubCell"/>
</dbReference>
<evidence type="ECO:0000256" key="1">
    <source>
        <dbReference type="ARBA" id="ARBA00001974"/>
    </source>
</evidence>
<dbReference type="Gene3D" id="3.50.50.60">
    <property type="entry name" value="FAD/NAD(P)-binding domain"/>
    <property type="match status" value="3"/>
</dbReference>
<evidence type="ECO:0000256" key="5">
    <source>
        <dbReference type="ARBA" id="ARBA00022630"/>
    </source>
</evidence>
<name>A0A095SLP1_9GAMM</name>
<organism evidence="11 12">
    <name type="scientific">Alcanivorax nanhaiticus</name>
    <dbReference type="NCBI Taxonomy" id="1177154"/>
    <lineage>
        <taxon>Bacteria</taxon>
        <taxon>Pseudomonadati</taxon>
        <taxon>Pseudomonadota</taxon>
        <taxon>Gammaproteobacteria</taxon>
        <taxon>Oceanospirillales</taxon>
        <taxon>Alcanivoracaceae</taxon>
        <taxon>Alcanivorax</taxon>
    </lineage>
</organism>
<protein>
    <submittedName>
        <fullName evidence="11">Monooxygenase flavin-binding family protein</fullName>
    </submittedName>
</protein>
<dbReference type="OrthoDB" id="312624at2"/>
<keyword evidence="9 11" id="KW-0503">Monooxygenase</keyword>
<dbReference type="Proteomes" id="UP000029444">
    <property type="component" value="Unassembled WGS sequence"/>
</dbReference>
<evidence type="ECO:0000256" key="7">
    <source>
        <dbReference type="ARBA" id="ARBA00022857"/>
    </source>
</evidence>
<keyword evidence="7" id="KW-0521">NADP</keyword>
<dbReference type="PANTHER" id="PTHR43872:SF1">
    <property type="entry name" value="MONOOXYGENASE, PUTATIVE (AFU_ORTHOLOGUE AFUA_8G02570)-RELATED"/>
    <property type="match status" value="1"/>
</dbReference>
<dbReference type="PRINTS" id="PR00411">
    <property type="entry name" value="PNDRDTASEI"/>
</dbReference>
<dbReference type="PATRIC" id="fig|1177154.3.peg.1723"/>
<dbReference type="SUPFAM" id="SSF51905">
    <property type="entry name" value="FAD/NAD(P)-binding domain"/>
    <property type="match status" value="2"/>
</dbReference>
<comment type="caution">
    <text evidence="11">The sequence shown here is derived from an EMBL/GenBank/DDBJ whole genome shotgun (WGS) entry which is preliminary data.</text>
</comment>